<evidence type="ECO:0000313" key="2">
    <source>
        <dbReference type="EMBL" id="QEG35257.1"/>
    </source>
</evidence>
<evidence type="ECO:0000256" key="1">
    <source>
        <dbReference type="SAM" id="MobiDB-lite"/>
    </source>
</evidence>
<dbReference type="SUPFAM" id="SSF110849">
    <property type="entry name" value="ParB/Sulfiredoxin"/>
    <property type="match status" value="1"/>
</dbReference>
<feature type="region of interest" description="Disordered" evidence="1">
    <location>
        <begin position="190"/>
        <end position="215"/>
    </location>
</feature>
<sequence length="258" mass="28093">MQSSTKSQVQANPPIKIKATGIKVELIQTRAEMSEEHIAHLTELIKQKKDLPPIRIFADGQGSEWLTDGTHRLEAALRAKAAILVQYFQGSYEDALVDACGANQEHGLRRTNADKRYAVELALEAFGDQSDRALADMCGVCNAFVGSVRSDRLLTVNSQILPDSTKQGETRIGRDGRTYNVANLSKPAAPIASTEDGAKPAVKPRSAKKNGSPTVSIKQRKDLQLHLGKLIRGFSDVGLFEANKACFDQLAVALKKLQ</sequence>
<dbReference type="AlphaFoldDB" id="A0A5B9Q8E4"/>
<dbReference type="Gene3D" id="3.90.1530.10">
    <property type="entry name" value="Conserved hypothetical protein from pyrococcus furiosus pfu- 392566-001, ParB domain"/>
    <property type="match status" value="1"/>
</dbReference>
<dbReference type="EMBL" id="CP042913">
    <property type="protein sequence ID" value="QEG35257.1"/>
    <property type="molecule type" value="Genomic_DNA"/>
</dbReference>
<protein>
    <submittedName>
        <fullName evidence="2">Transcriptional regulator NovG</fullName>
    </submittedName>
</protein>
<dbReference type="Proteomes" id="UP000323917">
    <property type="component" value="Chromosome"/>
</dbReference>
<accession>A0A5B9Q8E4</accession>
<name>A0A5B9Q8E4_9BACT</name>
<dbReference type="OrthoDB" id="291811at2"/>
<organism evidence="2 3">
    <name type="scientific">Bythopirellula goksoeyrii</name>
    <dbReference type="NCBI Taxonomy" id="1400387"/>
    <lineage>
        <taxon>Bacteria</taxon>
        <taxon>Pseudomonadati</taxon>
        <taxon>Planctomycetota</taxon>
        <taxon>Planctomycetia</taxon>
        <taxon>Pirellulales</taxon>
        <taxon>Lacipirellulaceae</taxon>
        <taxon>Bythopirellula</taxon>
    </lineage>
</organism>
<reference evidence="2 3" key="1">
    <citation type="submission" date="2019-08" db="EMBL/GenBank/DDBJ databases">
        <title>Deep-cultivation of Planctomycetes and their phenomic and genomic characterization uncovers novel biology.</title>
        <authorList>
            <person name="Wiegand S."/>
            <person name="Jogler M."/>
            <person name="Boedeker C."/>
            <person name="Pinto D."/>
            <person name="Vollmers J."/>
            <person name="Rivas-Marin E."/>
            <person name="Kohn T."/>
            <person name="Peeters S.H."/>
            <person name="Heuer A."/>
            <person name="Rast P."/>
            <person name="Oberbeckmann S."/>
            <person name="Bunk B."/>
            <person name="Jeske O."/>
            <person name="Meyerdierks A."/>
            <person name="Storesund J.E."/>
            <person name="Kallscheuer N."/>
            <person name="Luecker S."/>
            <person name="Lage O.M."/>
            <person name="Pohl T."/>
            <person name="Merkel B.J."/>
            <person name="Hornburger P."/>
            <person name="Mueller R.-W."/>
            <person name="Bruemmer F."/>
            <person name="Labrenz M."/>
            <person name="Spormann A.M."/>
            <person name="Op den Camp H."/>
            <person name="Overmann J."/>
            <person name="Amann R."/>
            <person name="Jetten M.S.M."/>
            <person name="Mascher T."/>
            <person name="Medema M.H."/>
            <person name="Devos D.P."/>
            <person name="Kaster A.-K."/>
            <person name="Ovreas L."/>
            <person name="Rohde M."/>
            <person name="Galperin M.Y."/>
            <person name="Jogler C."/>
        </authorList>
    </citation>
    <scope>NUCLEOTIDE SEQUENCE [LARGE SCALE GENOMIC DNA]</scope>
    <source>
        <strain evidence="2 3">Pr1d</strain>
    </source>
</reference>
<keyword evidence="3" id="KW-1185">Reference proteome</keyword>
<evidence type="ECO:0000313" key="3">
    <source>
        <dbReference type="Proteomes" id="UP000323917"/>
    </source>
</evidence>
<dbReference type="InterPro" id="IPR036086">
    <property type="entry name" value="ParB/Sulfiredoxin_sf"/>
</dbReference>
<gene>
    <name evidence="2" type="primary">novG</name>
    <name evidence="2" type="ORF">Pr1d_25520</name>
</gene>
<proteinExistence type="predicted"/>
<dbReference type="CDD" id="cd16387">
    <property type="entry name" value="ParB_N_Srx"/>
    <property type="match status" value="1"/>
</dbReference>
<dbReference type="KEGG" id="bgok:Pr1d_25520"/>